<protein>
    <submittedName>
        <fullName evidence="2">Uncharacterized protein</fullName>
    </submittedName>
</protein>
<feature type="signal peptide" evidence="1">
    <location>
        <begin position="1"/>
        <end position="18"/>
    </location>
</feature>
<name>A0A3M2RRA0_9HYPO</name>
<sequence>MFFCLMLSHYLMDRDVLAASVWTGFVELGLKEGATKRIYYFLGSLFRPSPRAIKRGNNGALTTLSSKSIAARPMIYKISLLIRLIGLGLPHGPVSSQG</sequence>
<proteinExistence type="predicted"/>
<dbReference type="EMBL" id="NKUJ01000324">
    <property type="protein sequence ID" value="RMJ07729.1"/>
    <property type="molecule type" value="Genomic_DNA"/>
</dbReference>
<organism evidence="2 3">
    <name type="scientific">Fusarium kuroshium</name>
    <dbReference type="NCBI Taxonomy" id="2010991"/>
    <lineage>
        <taxon>Eukaryota</taxon>
        <taxon>Fungi</taxon>
        <taxon>Dikarya</taxon>
        <taxon>Ascomycota</taxon>
        <taxon>Pezizomycotina</taxon>
        <taxon>Sordariomycetes</taxon>
        <taxon>Hypocreomycetidae</taxon>
        <taxon>Hypocreales</taxon>
        <taxon>Nectriaceae</taxon>
        <taxon>Fusarium</taxon>
        <taxon>Fusarium solani species complex</taxon>
    </lineage>
</organism>
<evidence type="ECO:0000313" key="2">
    <source>
        <dbReference type="EMBL" id="RMJ07729.1"/>
    </source>
</evidence>
<dbReference type="Proteomes" id="UP000277212">
    <property type="component" value="Unassembled WGS sequence"/>
</dbReference>
<comment type="caution">
    <text evidence="2">The sequence shown here is derived from an EMBL/GenBank/DDBJ whole genome shotgun (WGS) entry which is preliminary data.</text>
</comment>
<gene>
    <name evidence="2" type="ORF">CDV36_012668</name>
</gene>
<dbReference type="AlphaFoldDB" id="A0A3M2RRA0"/>
<evidence type="ECO:0000313" key="3">
    <source>
        <dbReference type="Proteomes" id="UP000277212"/>
    </source>
</evidence>
<keyword evidence="1" id="KW-0732">Signal</keyword>
<accession>A0A3M2RRA0</accession>
<feature type="chain" id="PRO_5018184710" evidence="1">
    <location>
        <begin position="19"/>
        <end position="98"/>
    </location>
</feature>
<evidence type="ECO:0000256" key="1">
    <source>
        <dbReference type="SAM" id="SignalP"/>
    </source>
</evidence>
<reference evidence="2 3" key="1">
    <citation type="submission" date="2017-06" db="EMBL/GenBank/DDBJ databases">
        <title>Comparative genomic analysis of Ambrosia Fusariam Clade fungi.</title>
        <authorList>
            <person name="Stajich J.E."/>
            <person name="Carrillo J."/>
            <person name="Kijimoto T."/>
            <person name="Eskalen A."/>
            <person name="O'Donnell K."/>
            <person name="Kasson M."/>
        </authorList>
    </citation>
    <scope>NUCLEOTIDE SEQUENCE [LARGE SCALE GENOMIC DNA]</scope>
    <source>
        <strain evidence="2">UCR3666</strain>
    </source>
</reference>
<keyword evidence="3" id="KW-1185">Reference proteome</keyword>